<evidence type="ECO:0000313" key="9">
    <source>
        <dbReference type="Proteomes" id="UP000750197"/>
    </source>
</evidence>
<dbReference type="InterPro" id="IPR018130">
    <property type="entry name" value="Ribosomal_uS2_CS"/>
</dbReference>
<dbReference type="Pfam" id="PF00318">
    <property type="entry name" value="Ribosomal_S2"/>
    <property type="match status" value="2"/>
</dbReference>
<dbReference type="Proteomes" id="UP000750197">
    <property type="component" value="Unassembled WGS sequence"/>
</dbReference>
<comment type="caution">
    <text evidence="8">The sequence shown here is derived from an EMBL/GenBank/DDBJ whole genome shotgun (WGS) entry which is preliminary data.</text>
</comment>
<comment type="similarity">
    <text evidence="1 5 6">Belongs to the universal ribosomal protein uS2 family.</text>
</comment>
<proteinExistence type="inferred from homology"/>
<dbReference type="GO" id="GO:0003735">
    <property type="term" value="F:structural constituent of ribosome"/>
    <property type="evidence" value="ECO:0007669"/>
    <property type="project" value="InterPro"/>
</dbReference>
<reference evidence="8" key="1">
    <citation type="submission" date="2021-05" db="EMBL/GenBank/DDBJ databases">
        <title>Genomic insights into ecological role and evolution of a novel Thermoplasmata order Candidatus Sysuiplasmatales.</title>
        <authorList>
            <person name="Yuan Y."/>
        </authorList>
    </citation>
    <scope>NUCLEOTIDE SEQUENCE</scope>
    <source>
        <strain evidence="8">TUT19-bin139</strain>
        <strain evidence="7">YP2-bin.285</strain>
    </source>
</reference>
<dbReference type="EMBL" id="JAHEAC010000036">
    <property type="protein sequence ID" value="MBX8644064.1"/>
    <property type="molecule type" value="Genomic_DNA"/>
</dbReference>
<evidence type="ECO:0000256" key="6">
    <source>
        <dbReference type="RuleBase" id="RU003631"/>
    </source>
</evidence>
<dbReference type="GO" id="GO:0006412">
    <property type="term" value="P:translation"/>
    <property type="evidence" value="ECO:0007669"/>
    <property type="project" value="UniProtKB-UniRule"/>
</dbReference>
<protein>
    <recommendedName>
        <fullName evidence="4 5">Small ribosomal subunit protein uS2</fullName>
    </recommendedName>
</protein>
<evidence type="ECO:0000256" key="1">
    <source>
        <dbReference type="ARBA" id="ARBA00006242"/>
    </source>
</evidence>
<dbReference type="HAMAP" id="MF_00291_A">
    <property type="entry name" value="Ribosomal_uS2_A"/>
    <property type="match status" value="1"/>
</dbReference>
<dbReference type="InterPro" id="IPR023454">
    <property type="entry name" value="Ribosomal_uS2_arc"/>
</dbReference>
<dbReference type="FunFam" id="3.40.50.10490:FF:000030">
    <property type="entry name" value="30S ribosomal protein S2"/>
    <property type="match status" value="1"/>
</dbReference>
<evidence type="ECO:0000256" key="3">
    <source>
        <dbReference type="ARBA" id="ARBA00023274"/>
    </source>
</evidence>
<dbReference type="GO" id="GO:0015935">
    <property type="term" value="C:small ribosomal subunit"/>
    <property type="evidence" value="ECO:0007669"/>
    <property type="project" value="InterPro"/>
</dbReference>
<evidence type="ECO:0000256" key="5">
    <source>
        <dbReference type="HAMAP-Rule" id="MF_00291"/>
    </source>
</evidence>
<dbReference type="InterPro" id="IPR001865">
    <property type="entry name" value="Ribosomal_uS2"/>
</dbReference>
<accession>A0A8J8CD24</accession>
<dbReference type="InterPro" id="IPR023591">
    <property type="entry name" value="Ribosomal_uS2_flav_dom_sf"/>
</dbReference>
<dbReference type="PRINTS" id="PR00395">
    <property type="entry name" value="RIBOSOMALS2"/>
</dbReference>
<dbReference type="NCBIfam" id="TIGR01012">
    <property type="entry name" value="uS2_euk_arch"/>
    <property type="match status" value="1"/>
</dbReference>
<evidence type="ECO:0000313" key="8">
    <source>
        <dbReference type="EMBL" id="MBX8644064.1"/>
    </source>
</evidence>
<dbReference type="Proteomes" id="UP000716004">
    <property type="component" value="Unassembled WGS sequence"/>
</dbReference>
<dbReference type="PROSITE" id="PS00963">
    <property type="entry name" value="RIBOSOMAL_S2_2"/>
    <property type="match status" value="1"/>
</dbReference>
<sequence>MIGEQTQVATDLLIPEDIYLTSGVHIGTQQKSADMKPFIFKVRSDGLYVLDVKQTDSRIRIASKFLSRFEPSSILIVSARQYGQKPSKLFGDRIGAKTFPGRFVPGTMTNPNLPEFTEPEVLFVTDPSADQQALHEALNVGIPIMGLCDANNETRNVDIVIPTNNKGRRALACVYWLLTREVLKARGTIKSDEEFTPTIDDYEATI</sequence>
<keyword evidence="3 5" id="KW-0687">Ribonucleoprotein</keyword>
<evidence type="ECO:0000256" key="4">
    <source>
        <dbReference type="ARBA" id="ARBA00035256"/>
    </source>
</evidence>
<dbReference type="EMBL" id="JAGVSJ010000001">
    <property type="protein sequence ID" value="MBX8631086.1"/>
    <property type="molecule type" value="Genomic_DNA"/>
</dbReference>
<organism evidence="8 9">
    <name type="scientific">Candidatus Sysuiplasma superficiale</name>
    <dbReference type="NCBI Taxonomy" id="2823368"/>
    <lineage>
        <taxon>Archaea</taxon>
        <taxon>Methanobacteriati</taxon>
        <taxon>Thermoplasmatota</taxon>
        <taxon>Thermoplasmata</taxon>
        <taxon>Candidatus Sysuiplasmatales</taxon>
        <taxon>Candidatus Sysuiplasmataceae</taxon>
        <taxon>Candidatus Sysuiplasma</taxon>
    </lineage>
</organism>
<dbReference type="Gene3D" id="3.40.50.10490">
    <property type="entry name" value="Glucose-6-phosphate isomerase like protein, domain 1"/>
    <property type="match status" value="1"/>
</dbReference>
<evidence type="ECO:0000256" key="2">
    <source>
        <dbReference type="ARBA" id="ARBA00022980"/>
    </source>
</evidence>
<keyword evidence="2 5" id="KW-0689">Ribosomal protein</keyword>
<evidence type="ECO:0000313" key="7">
    <source>
        <dbReference type="EMBL" id="MBX8631086.1"/>
    </source>
</evidence>
<dbReference type="AlphaFoldDB" id="A0A8J8CD24"/>
<gene>
    <name evidence="8" type="primary">rpsB</name>
    <name evidence="5" type="synonym">rps2</name>
    <name evidence="7" type="ORF">J9259_00980</name>
    <name evidence="8" type="ORF">KIY12_04990</name>
</gene>
<dbReference type="InterPro" id="IPR005707">
    <property type="entry name" value="Ribosomal_uS2_euk/arc"/>
</dbReference>
<dbReference type="PANTHER" id="PTHR11489">
    <property type="entry name" value="40S RIBOSOMAL PROTEIN SA"/>
    <property type="match status" value="1"/>
</dbReference>
<dbReference type="SUPFAM" id="SSF52313">
    <property type="entry name" value="Ribosomal protein S2"/>
    <property type="match status" value="1"/>
</dbReference>
<name>A0A8J8CD24_9ARCH</name>